<organism evidence="2 3">
    <name type="scientific">Candidatus Collierbacteria bacterium GW2011_GWA2_46_26</name>
    <dbReference type="NCBI Taxonomy" id="1618381"/>
    <lineage>
        <taxon>Bacteria</taxon>
        <taxon>Candidatus Collieribacteriota</taxon>
    </lineage>
</organism>
<proteinExistence type="predicted"/>
<accession>A0A0G1RRP7</accession>
<dbReference type="PROSITE" id="PS51257">
    <property type="entry name" value="PROKAR_LIPOPROTEIN"/>
    <property type="match status" value="1"/>
</dbReference>
<feature type="signal peptide" evidence="1">
    <location>
        <begin position="1"/>
        <end position="22"/>
    </location>
</feature>
<evidence type="ECO:0008006" key="4">
    <source>
        <dbReference type="Google" id="ProtNLM"/>
    </source>
</evidence>
<evidence type="ECO:0000313" key="2">
    <source>
        <dbReference type="EMBL" id="KKU32588.1"/>
    </source>
</evidence>
<evidence type="ECO:0000313" key="3">
    <source>
        <dbReference type="Proteomes" id="UP000034794"/>
    </source>
</evidence>
<dbReference type="AlphaFoldDB" id="A0A0G1RRP7"/>
<comment type="caution">
    <text evidence="2">The sequence shown here is derived from an EMBL/GenBank/DDBJ whole genome shotgun (WGS) entry which is preliminary data.</text>
</comment>
<feature type="chain" id="PRO_5002539492" description="Lipoprotein" evidence="1">
    <location>
        <begin position="23"/>
        <end position="163"/>
    </location>
</feature>
<keyword evidence="1" id="KW-0732">Signal</keyword>
<name>A0A0G1RRP7_9BACT</name>
<dbReference type="EMBL" id="LCMI01000009">
    <property type="protein sequence ID" value="KKU32588.1"/>
    <property type="molecule type" value="Genomic_DNA"/>
</dbReference>
<sequence>MKTPHLLRILLALTILSLALTACGTQKVQYPSLWEIYDPASFTTGSLRTGYNVVVEPIAESELPGYGQKVEGVAIYMVAEVTSAIDTNFSALYVAEVYPSITVPNGYLLSGRKVFFRVRQQANELATADQVWNPIGTDAAAVMSTLCADTAQKTGAASFCPTP</sequence>
<dbReference type="Proteomes" id="UP000034794">
    <property type="component" value="Unassembled WGS sequence"/>
</dbReference>
<protein>
    <recommendedName>
        <fullName evidence="4">Lipoprotein</fullName>
    </recommendedName>
</protein>
<gene>
    <name evidence="2" type="ORF">UX47_C0009G0025</name>
</gene>
<evidence type="ECO:0000256" key="1">
    <source>
        <dbReference type="SAM" id="SignalP"/>
    </source>
</evidence>
<reference evidence="2 3" key="1">
    <citation type="journal article" date="2015" name="Nature">
        <title>rRNA introns, odd ribosomes, and small enigmatic genomes across a large radiation of phyla.</title>
        <authorList>
            <person name="Brown C.T."/>
            <person name="Hug L.A."/>
            <person name="Thomas B.C."/>
            <person name="Sharon I."/>
            <person name="Castelle C.J."/>
            <person name="Singh A."/>
            <person name="Wilkins M.J."/>
            <person name="Williams K.H."/>
            <person name="Banfield J.F."/>
        </authorList>
    </citation>
    <scope>NUCLEOTIDE SEQUENCE [LARGE SCALE GENOMIC DNA]</scope>
</reference>